<organism evidence="2 3">
    <name type="scientific">Amycolatopsis mongoliensis</name>
    <dbReference type="NCBI Taxonomy" id="715475"/>
    <lineage>
        <taxon>Bacteria</taxon>
        <taxon>Bacillati</taxon>
        <taxon>Actinomycetota</taxon>
        <taxon>Actinomycetes</taxon>
        <taxon>Pseudonocardiales</taxon>
        <taxon>Pseudonocardiaceae</taxon>
        <taxon>Amycolatopsis</taxon>
    </lineage>
</organism>
<proteinExistence type="predicted"/>
<gene>
    <name evidence="2" type="ORF">QRX60_11410</name>
</gene>
<reference evidence="2 3" key="1">
    <citation type="submission" date="2023-06" db="EMBL/GenBank/DDBJ databases">
        <authorList>
            <person name="Oyuntsetseg B."/>
            <person name="Kim S.B."/>
        </authorList>
    </citation>
    <scope>NUCLEOTIDE SEQUENCE [LARGE SCALE GENOMIC DNA]</scope>
    <source>
        <strain evidence="2 3">4-36</strain>
    </source>
</reference>
<dbReference type="AlphaFoldDB" id="A0A9Y2JWT7"/>
<evidence type="ECO:0000313" key="2">
    <source>
        <dbReference type="EMBL" id="WIY04414.1"/>
    </source>
</evidence>
<sequence>MADDQHCDDEQPEDPSGEDRGPELTPEQQEELKKSTDDIWRSLAPKFDLKLPRIPNLIPDSVLKNFTALSAFAEAQQAIVSNAIKPLLDSQAAWQKQFSVINSDIFKNVALQQSTLNNVASQLAKNVNFGLSDTVNKAASQFAIQQVSWLKDIAPALANIRASFYPKNLQGIEGLEFEQVEEVVMVDGIPLYGVPRTSTALALIRAESVSKRREILGRRWKTISADCREVATACTESTVATYVPFAIAALDALDAGHTEAAQALAGSLVDSIIRAYFKKDRVKFTPDKKGKRTKDAYNDFTIRQFIAFAPMWQMYQQFWVEDGDVVPIVFNRNATAHTVSTRQYNRRNTVQASMVACSLLCRINEEVNMQKVA</sequence>
<keyword evidence="3" id="KW-1185">Reference proteome</keyword>
<protein>
    <submittedName>
        <fullName evidence="2">Uncharacterized protein</fullName>
    </submittedName>
</protein>
<evidence type="ECO:0000313" key="3">
    <source>
        <dbReference type="Proteomes" id="UP001239397"/>
    </source>
</evidence>
<dbReference type="RefSeq" id="WP_286000741.1">
    <property type="nucleotide sequence ID" value="NZ_CP127295.1"/>
</dbReference>
<name>A0A9Y2JWT7_9PSEU</name>
<dbReference type="Proteomes" id="UP001239397">
    <property type="component" value="Chromosome"/>
</dbReference>
<dbReference type="KEGG" id="amog:QRX60_11410"/>
<accession>A0A9Y2JWT7</accession>
<dbReference type="EMBL" id="CP127295">
    <property type="protein sequence ID" value="WIY04414.1"/>
    <property type="molecule type" value="Genomic_DNA"/>
</dbReference>
<feature type="region of interest" description="Disordered" evidence="1">
    <location>
        <begin position="1"/>
        <end position="35"/>
    </location>
</feature>
<evidence type="ECO:0000256" key="1">
    <source>
        <dbReference type="SAM" id="MobiDB-lite"/>
    </source>
</evidence>